<keyword evidence="4 12" id="KW-0812">Transmembrane</keyword>
<feature type="transmembrane region" description="Helical" evidence="12">
    <location>
        <begin position="377"/>
        <end position="397"/>
    </location>
</feature>
<evidence type="ECO:0000256" key="4">
    <source>
        <dbReference type="ARBA" id="ARBA00022692"/>
    </source>
</evidence>
<evidence type="ECO:0000256" key="12">
    <source>
        <dbReference type="SAM" id="Phobius"/>
    </source>
</evidence>
<dbReference type="PANTHER" id="PTHR23284">
    <property type="entry name" value="PROLACTIN REGULATORY ELEMENT BINDING PROTEIN"/>
    <property type="match status" value="1"/>
</dbReference>
<evidence type="ECO:0000256" key="9">
    <source>
        <dbReference type="ARBA" id="ARBA00022989"/>
    </source>
</evidence>
<reference evidence="14" key="1">
    <citation type="journal article" date="2017" name="Nat. Ecol. Evol.">
        <title>Genome expansion and lineage-specific genetic innovations in the forest pathogenic fungi Armillaria.</title>
        <authorList>
            <person name="Sipos G."/>
            <person name="Prasanna A.N."/>
            <person name="Walter M.C."/>
            <person name="O'Connor E."/>
            <person name="Balint B."/>
            <person name="Krizsan K."/>
            <person name="Kiss B."/>
            <person name="Hess J."/>
            <person name="Varga T."/>
            <person name="Slot J."/>
            <person name="Riley R."/>
            <person name="Boka B."/>
            <person name="Rigling D."/>
            <person name="Barry K."/>
            <person name="Lee J."/>
            <person name="Mihaltcheva S."/>
            <person name="LaButti K."/>
            <person name="Lipzen A."/>
            <person name="Waldron R."/>
            <person name="Moloney N.M."/>
            <person name="Sperisen C."/>
            <person name="Kredics L."/>
            <person name="Vagvoelgyi C."/>
            <person name="Patrignani A."/>
            <person name="Fitzpatrick D."/>
            <person name="Nagy I."/>
            <person name="Doyle S."/>
            <person name="Anderson J.B."/>
            <person name="Grigoriev I.V."/>
            <person name="Gueldener U."/>
            <person name="Muensterkoetter M."/>
            <person name="Nagy L.G."/>
        </authorList>
    </citation>
    <scope>NUCLEOTIDE SEQUENCE [LARGE SCALE GENOMIC DNA]</scope>
    <source>
        <strain evidence="14">C18/9</strain>
    </source>
</reference>
<dbReference type="OMA" id="KAHEFPP"/>
<dbReference type="Proteomes" id="UP000219338">
    <property type="component" value="Unassembled WGS sequence"/>
</dbReference>
<organism evidence="13 14">
    <name type="scientific">Armillaria ostoyae</name>
    <name type="common">Armillaria root rot fungus</name>
    <dbReference type="NCBI Taxonomy" id="47428"/>
    <lineage>
        <taxon>Eukaryota</taxon>
        <taxon>Fungi</taxon>
        <taxon>Dikarya</taxon>
        <taxon>Basidiomycota</taxon>
        <taxon>Agaricomycotina</taxon>
        <taxon>Agaricomycetes</taxon>
        <taxon>Agaricomycetidae</taxon>
        <taxon>Agaricales</taxon>
        <taxon>Marasmiineae</taxon>
        <taxon>Physalacriaceae</taxon>
        <taxon>Armillaria</taxon>
    </lineage>
</organism>
<dbReference type="EMBL" id="FUEG01000003">
    <property type="protein sequence ID" value="SJL01636.1"/>
    <property type="molecule type" value="Genomic_DNA"/>
</dbReference>
<evidence type="ECO:0000256" key="10">
    <source>
        <dbReference type="ARBA" id="ARBA00023136"/>
    </source>
</evidence>
<keyword evidence="6" id="KW-0256">Endoplasmic reticulum</keyword>
<dbReference type="SMART" id="SM00320">
    <property type="entry name" value="WD40"/>
    <property type="match status" value="2"/>
</dbReference>
<evidence type="ECO:0000256" key="7">
    <source>
        <dbReference type="ARBA" id="ARBA00022892"/>
    </source>
</evidence>
<dbReference type="PANTHER" id="PTHR23284:SF0">
    <property type="entry name" value="PROLACTIN REGULATORY ELEMENT-BINDING PROTEIN"/>
    <property type="match status" value="1"/>
</dbReference>
<evidence type="ECO:0000313" key="13">
    <source>
        <dbReference type="EMBL" id="SJL01636.1"/>
    </source>
</evidence>
<keyword evidence="14" id="KW-1185">Reference proteome</keyword>
<dbReference type="GO" id="GO:0006888">
    <property type="term" value="P:endoplasmic reticulum to Golgi vesicle-mediated transport"/>
    <property type="evidence" value="ECO:0007669"/>
    <property type="project" value="TreeGrafter"/>
</dbReference>
<accession>A0A284QYU7</accession>
<protein>
    <submittedName>
        <fullName evidence="13">Uncharacterized protein</fullName>
    </submittedName>
</protein>
<dbReference type="Gene3D" id="2.130.10.10">
    <property type="entry name" value="YVTN repeat-like/Quinoprotein amine dehydrogenase"/>
    <property type="match status" value="1"/>
</dbReference>
<gene>
    <name evidence="13" type="ORF">ARMOST_04959</name>
</gene>
<dbReference type="GO" id="GO:0005789">
    <property type="term" value="C:endoplasmic reticulum membrane"/>
    <property type="evidence" value="ECO:0007669"/>
    <property type="project" value="UniProtKB-SubCell"/>
</dbReference>
<dbReference type="InterPro" id="IPR036322">
    <property type="entry name" value="WD40_repeat_dom_sf"/>
</dbReference>
<dbReference type="STRING" id="47428.A0A284QYU7"/>
<evidence type="ECO:0000256" key="6">
    <source>
        <dbReference type="ARBA" id="ARBA00022824"/>
    </source>
</evidence>
<dbReference type="InterPro" id="IPR015943">
    <property type="entry name" value="WD40/YVTN_repeat-like_dom_sf"/>
</dbReference>
<dbReference type="OrthoDB" id="2013972at2759"/>
<proteinExistence type="predicted"/>
<keyword evidence="8" id="KW-0653">Protein transport</keyword>
<keyword evidence="3 11" id="KW-0853">WD repeat</keyword>
<dbReference type="InterPro" id="IPR001680">
    <property type="entry name" value="WD40_rpt"/>
</dbReference>
<sequence>MRARHTAHNFQAFPVYSSAFVSDNELVLGGGGGASRSGIKNKLARTTRRLYHVGEDRSVDILDEFELDAGEDAPMSMATNVQSHTLICGANSTEELVAKSQNENCRAFAIKDHKLNFLRKKGTLDSDSIEEFQKVTVLSEDGSLVAAAGPNIVHLMSLPLLTLRATPISTAKEIYDIAFFGDTMVVVTTAELLVYSIPSKQQKPSPSKSKKKGKLKATTLPEMKLQRTVEFPNSLNGVSGGTFRSGRYHPKDSSVFYTAVNTSPVRSRKSRSMPRQAFVCKWNTDTWTVDKFRKIGDRALTCFDVSPDGQYLGFGSSDLSIGLLDANTLTPVVSILKAHEFPPTTISFSPDSHLFVSGSADNSVRVVTVPDSSSSSFSWAIIFLILTVLMVLLAVAAQKLL</sequence>
<dbReference type="PROSITE" id="PS50082">
    <property type="entry name" value="WD_REPEATS_2"/>
    <property type="match status" value="1"/>
</dbReference>
<dbReference type="SUPFAM" id="SSF50978">
    <property type="entry name" value="WD40 repeat-like"/>
    <property type="match status" value="1"/>
</dbReference>
<evidence type="ECO:0000256" key="11">
    <source>
        <dbReference type="PROSITE-ProRule" id="PRU00221"/>
    </source>
</evidence>
<keyword evidence="7" id="KW-0931">ER-Golgi transport</keyword>
<keyword evidence="9 12" id="KW-1133">Transmembrane helix</keyword>
<evidence type="ECO:0000313" key="14">
    <source>
        <dbReference type="Proteomes" id="UP000219338"/>
    </source>
</evidence>
<dbReference type="GO" id="GO:0015031">
    <property type="term" value="P:protein transport"/>
    <property type="evidence" value="ECO:0007669"/>
    <property type="project" value="UniProtKB-KW"/>
</dbReference>
<feature type="repeat" description="WD" evidence="11">
    <location>
        <begin position="336"/>
        <end position="366"/>
    </location>
</feature>
<evidence type="ECO:0000256" key="1">
    <source>
        <dbReference type="ARBA" id="ARBA00004648"/>
    </source>
</evidence>
<keyword evidence="5" id="KW-0677">Repeat</keyword>
<keyword evidence="2" id="KW-0813">Transport</keyword>
<evidence type="ECO:0000256" key="5">
    <source>
        <dbReference type="ARBA" id="ARBA00022737"/>
    </source>
</evidence>
<dbReference type="PROSITE" id="PS50294">
    <property type="entry name" value="WD_REPEATS_REGION"/>
    <property type="match status" value="1"/>
</dbReference>
<keyword evidence="10 12" id="KW-0472">Membrane</keyword>
<dbReference type="GO" id="GO:0003400">
    <property type="term" value="P:regulation of COPII vesicle coating"/>
    <property type="evidence" value="ECO:0007669"/>
    <property type="project" value="TreeGrafter"/>
</dbReference>
<evidence type="ECO:0000256" key="2">
    <source>
        <dbReference type="ARBA" id="ARBA00022448"/>
    </source>
</evidence>
<evidence type="ECO:0000256" key="3">
    <source>
        <dbReference type="ARBA" id="ARBA00022574"/>
    </source>
</evidence>
<dbReference type="InterPro" id="IPR045260">
    <property type="entry name" value="Sec12-like"/>
</dbReference>
<comment type="subcellular location">
    <subcellularLocation>
        <location evidence="1">Endoplasmic reticulum membrane</location>
        <topology evidence="1">Single-pass type II membrane protein</topology>
    </subcellularLocation>
</comment>
<dbReference type="GO" id="GO:0005085">
    <property type="term" value="F:guanyl-nucleotide exchange factor activity"/>
    <property type="evidence" value="ECO:0007669"/>
    <property type="project" value="InterPro"/>
</dbReference>
<dbReference type="Pfam" id="PF00400">
    <property type="entry name" value="WD40"/>
    <property type="match status" value="1"/>
</dbReference>
<name>A0A284QYU7_ARMOS</name>
<dbReference type="AlphaFoldDB" id="A0A284QYU7"/>
<evidence type="ECO:0000256" key="8">
    <source>
        <dbReference type="ARBA" id="ARBA00022927"/>
    </source>
</evidence>